<keyword evidence="12" id="KW-0333">Golgi apparatus</keyword>
<keyword evidence="14" id="KW-0325">Glycoprotein</keyword>
<dbReference type="EC" id="4.1.1.35" evidence="5"/>
<protein>
    <recommendedName>
        <fullName evidence="6">UDP-glucuronic acid decarboxylase 1</fullName>
        <ecNumber evidence="5">4.1.1.35</ecNumber>
    </recommendedName>
    <alternativeName>
        <fullName evidence="16">UDP-glucuronate decarboxylase 1</fullName>
    </alternativeName>
</protein>
<feature type="domain" description="NAD(P)-binding" evidence="19">
    <location>
        <begin position="140"/>
        <end position="385"/>
    </location>
</feature>
<organism evidence="20 21">
    <name type="scientific">Puccinia sorghi</name>
    <dbReference type="NCBI Taxonomy" id="27349"/>
    <lineage>
        <taxon>Eukaryota</taxon>
        <taxon>Fungi</taxon>
        <taxon>Dikarya</taxon>
        <taxon>Basidiomycota</taxon>
        <taxon>Pucciniomycotina</taxon>
        <taxon>Pucciniomycetes</taxon>
        <taxon>Pucciniales</taxon>
        <taxon>Pucciniaceae</taxon>
        <taxon>Puccinia</taxon>
    </lineage>
</organism>
<dbReference type="GO" id="GO:0033320">
    <property type="term" value="P:UDP-D-xylose biosynthetic process"/>
    <property type="evidence" value="ECO:0007669"/>
    <property type="project" value="UniProtKB-UniPathway"/>
</dbReference>
<evidence type="ECO:0000256" key="7">
    <source>
        <dbReference type="ARBA" id="ARBA00022692"/>
    </source>
</evidence>
<proteinExistence type="inferred from homology"/>
<evidence type="ECO:0000313" key="20">
    <source>
        <dbReference type="EMBL" id="KNZ46549.1"/>
    </source>
</evidence>
<dbReference type="SUPFAM" id="SSF51735">
    <property type="entry name" value="NAD(P)-binding Rossmann-fold domains"/>
    <property type="match status" value="1"/>
</dbReference>
<dbReference type="Proteomes" id="UP000037035">
    <property type="component" value="Unassembled WGS sequence"/>
</dbReference>
<evidence type="ECO:0000256" key="8">
    <source>
        <dbReference type="ARBA" id="ARBA00022793"/>
    </source>
</evidence>
<evidence type="ECO:0000256" key="4">
    <source>
        <dbReference type="ARBA" id="ARBA00007505"/>
    </source>
</evidence>
<dbReference type="UniPathway" id="UPA00796">
    <property type="reaction ID" value="UER00771"/>
</dbReference>
<dbReference type="EMBL" id="LAVV01012583">
    <property type="protein sequence ID" value="KNZ46549.1"/>
    <property type="molecule type" value="Genomic_DNA"/>
</dbReference>
<dbReference type="PANTHER" id="PTHR43078">
    <property type="entry name" value="UDP-GLUCURONIC ACID DECARBOXYLASE-RELATED"/>
    <property type="match status" value="1"/>
</dbReference>
<evidence type="ECO:0000256" key="10">
    <source>
        <dbReference type="ARBA" id="ARBA00022989"/>
    </source>
</evidence>
<keyword evidence="13" id="KW-0472">Membrane</keyword>
<evidence type="ECO:0000256" key="1">
    <source>
        <dbReference type="ARBA" id="ARBA00001911"/>
    </source>
</evidence>
<dbReference type="GO" id="GO:0048040">
    <property type="term" value="F:UDP-glucuronate decarboxylase activity"/>
    <property type="evidence" value="ECO:0007669"/>
    <property type="project" value="UniProtKB-EC"/>
</dbReference>
<dbReference type="VEuPathDB" id="FungiDB:VP01_717g7"/>
<dbReference type="STRING" id="27349.A0A0L6UDB1"/>
<evidence type="ECO:0000256" key="2">
    <source>
        <dbReference type="ARBA" id="ARBA00004447"/>
    </source>
</evidence>
<evidence type="ECO:0000256" key="9">
    <source>
        <dbReference type="ARBA" id="ARBA00022968"/>
    </source>
</evidence>
<feature type="compositionally biased region" description="Basic and acidic residues" evidence="18">
    <location>
        <begin position="351"/>
        <end position="368"/>
    </location>
</feature>
<gene>
    <name evidence="20" type="ORF">VP01_717g7</name>
</gene>
<evidence type="ECO:0000256" key="11">
    <source>
        <dbReference type="ARBA" id="ARBA00023027"/>
    </source>
</evidence>
<accession>A0A0L6UDB1</accession>
<evidence type="ECO:0000256" key="5">
    <source>
        <dbReference type="ARBA" id="ARBA00012290"/>
    </source>
</evidence>
<reference evidence="20 21" key="1">
    <citation type="submission" date="2015-08" db="EMBL/GenBank/DDBJ databases">
        <title>Next Generation Sequencing and Analysis of the Genome of Puccinia sorghi L Schw, the Causal Agent of Maize Common Rust.</title>
        <authorList>
            <person name="Rochi L."/>
            <person name="Burguener G."/>
            <person name="Darino M."/>
            <person name="Turjanski A."/>
            <person name="Kreff E."/>
            <person name="Dieguez M.J."/>
            <person name="Sacco F."/>
        </authorList>
    </citation>
    <scope>NUCLEOTIDE SEQUENCE [LARGE SCALE GENOMIC DNA]</scope>
    <source>
        <strain evidence="20 21">RO10H11247</strain>
    </source>
</reference>
<keyword evidence="8" id="KW-0210">Decarboxylase</keyword>
<dbReference type="PANTHER" id="PTHR43078:SF6">
    <property type="entry name" value="UDP-GLUCURONIC ACID DECARBOXYLASE 1"/>
    <property type="match status" value="1"/>
</dbReference>
<evidence type="ECO:0000313" key="21">
    <source>
        <dbReference type="Proteomes" id="UP000037035"/>
    </source>
</evidence>
<dbReference type="AlphaFoldDB" id="A0A0L6UDB1"/>
<keyword evidence="15" id="KW-0456">Lyase</keyword>
<comment type="subcellular location">
    <subcellularLocation>
        <location evidence="2">Golgi apparatus</location>
        <location evidence="2">Golgi stack membrane</location>
        <topology evidence="2">Single-pass type II membrane protein</topology>
    </subcellularLocation>
</comment>
<dbReference type="GO" id="GO:0032580">
    <property type="term" value="C:Golgi cisterna membrane"/>
    <property type="evidence" value="ECO:0007669"/>
    <property type="project" value="UniProtKB-SubCell"/>
</dbReference>
<comment type="cofactor">
    <cofactor evidence="1">
        <name>NAD(+)</name>
        <dbReference type="ChEBI" id="CHEBI:57540"/>
    </cofactor>
</comment>
<dbReference type="InterPro" id="IPR036291">
    <property type="entry name" value="NAD(P)-bd_dom_sf"/>
</dbReference>
<name>A0A0L6UDB1_9BASI</name>
<evidence type="ECO:0000256" key="15">
    <source>
        <dbReference type="ARBA" id="ARBA00023239"/>
    </source>
</evidence>
<dbReference type="InterPro" id="IPR044516">
    <property type="entry name" value="UXS-like"/>
</dbReference>
<dbReference type="InterPro" id="IPR016040">
    <property type="entry name" value="NAD(P)-bd_dom"/>
</dbReference>
<evidence type="ECO:0000256" key="18">
    <source>
        <dbReference type="SAM" id="MobiDB-lite"/>
    </source>
</evidence>
<dbReference type="GO" id="GO:0042732">
    <property type="term" value="P:D-xylose metabolic process"/>
    <property type="evidence" value="ECO:0007669"/>
    <property type="project" value="InterPro"/>
</dbReference>
<evidence type="ECO:0000256" key="3">
    <source>
        <dbReference type="ARBA" id="ARBA00005100"/>
    </source>
</evidence>
<evidence type="ECO:0000256" key="13">
    <source>
        <dbReference type="ARBA" id="ARBA00023136"/>
    </source>
</evidence>
<feature type="region of interest" description="Disordered" evidence="18">
    <location>
        <begin position="344"/>
        <end position="371"/>
    </location>
</feature>
<dbReference type="OrthoDB" id="331544at2759"/>
<comment type="catalytic activity">
    <reaction evidence="17">
        <text>UDP-alpha-D-glucuronate + H(+) = UDP-alpha-D-xylose + CO2</text>
        <dbReference type="Rhea" id="RHEA:23916"/>
        <dbReference type="ChEBI" id="CHEBI:15378"/>
        <dbReference type="ChEBI" id="CHEBI:16526"/>
        <dbReference type="ChEBI" id="CHEBI:57632"/>
        <dbReference type="ChEBI" id="CHEBI:58052"/>
        <dbReference type="EC" id="4.1.1.35"/>
    </reaction>
    <physiologicalReaction direction="left-to-right" evidence="17">
        <dbReference type="Rhea" id="RHEA:23917"/>
    </physiologicalReaction>
</comment>
<evidence type="ECO:0000256" key="6">
    <source>
        <dbReference type="ARBA" id="ARBA00018816"/>
    </source>
</evidence>
<keyword evidence="9" id="KW-0735">Signal-anchor</keyword>
<evidence type="ECO:0000256" key="16">
    <source>
        <dbReference type="ARBA" id="ARBA00031585"/>
    </source>
</evidence>
<keyword evidence="7" id="KW-0812">Transmembrane</keyword>
<keyword evidence="21" id="KW-1185">Reference proteome</keyword>
<evidence type="ECO:0000256" key="14">
    <source>
        <dbReference type="ARBA" id="ARBA00023180"/>
    </source>
</evidence>
<sequence length="399" mass="44706">MFPTTQPTTPFRNSPSIDALYPGYHQPREAVEQELEVVGEKKDKTDVPLELLRSVILKCSDTTSNMLKYSDTTLNSYKEITASWYAPTIAYAPTQVFPPVRHLPGHDRKRILVTGGAGFVDRLMFMGGSKTAVAHWIGHPNFELIRHDVVDPFMIECDQIYHLACPASPVAYQYNSIKTMKTNFMGTMNMLGLAKRTKARFLLSSTSEVYGSPEQHPQKGKRVAEALTYGYARENGVSVRVARIFNTYGPRMSPSDGRLVSNFIMAAIRGQPLEIYGDGNQTRSLMYVLDLVEGLIRLMNSEHPSVAESPVNLGSDDEQPVRVWAQLVIDIVQQLSLKTPTVSSHIIHKPPLPDDPPRRRPDTSKARDSLAWQPQWSAQDGLKDTAKFFFHLVHSGYSS</sequence>
<dbReference type="Pfam" id="PF16363">
    <property type="entry name" value="GDP_Man_Dehyd"/>
    <property type="match status" value="1"/>
</dbReference>
<evidence type="ECO:0000256" key="12">
    <source>
        <dbReference type="ARBA" id="ARBA00023034"/>
    </source>
</evidence>
<keyword evidence="10" id="KW-1133">Transmembrane helix</keyword>
<evidence type="ECO:0000259" key="19">
    <source>
        <dbReference type="Pfam" id="PF16363"/>
    </source>
</evidence>
<dbReference type="Gene3D" id="3.40.50.720">
    <property type="entry name" value="NAD(P)-binding Rossmann-like Domain"/>
    <property type="match status" value="1"/>
</dbReference>
<evidence type="ECO:0000256" key="17">
    <source>
        <dbReference type="ARBA" id="ARBA00049410"/>
    </source>
</evidence>
<comment type="pathway">
    <text evidence="3">Nucleotide-sugar biosynthesis; UDP-alpha-D-xylose biosynthesis; UDP-alpha-D-xylose from UDP-alpha-D-glucuronate: step 1/1.</text>
</comment>
<keyword evidence="11" id="KW-0520">NAD</keyword>
<dbReference type="FunFam" id="3.40.50.720:FF:000065">
    <property type="entry name" value="UDP-glucuronic acid decarboxylase 1"/>
    <property type="match status" value="1"/>
</dbReference>
<comment type="similarity">
    <text evidence="4">Belongs to the NAD(P)-dependent epimerase/dehydratase family. UDP-glucuronic acid decarboxylase subfamily.</text>
</comment>
<dbReference type="GO" id="GO:0070403">
    <property type="term" value="F:NAD+ binding"/>
    <property type="evidence" value="ECO:0007669"/>
    <property type="project" value="InterPro"/>
</dbReference>
<comment type="caution">
    <text evidence="20">The sequence shown here is derived from an EMBL/GenBank/DDBJ whole genome shotgun (WGS) entry which is preliminary data.</text>
</comment>